<organism evidence="5 6">
    <name type="scientific">Vibrio tritonius</name>
    <dbReference type="NCBI Taxonomy" id="1435069"/>
    <lineage>
        <taxon>Bacteria</taxon>
        <taxon>Pseudomonadati</taxon>
        <taxon>Pseudomonadota</taxon>
        <taxon>Gammaproteobacteria</taxon>
        <taxon>Vibrionales</taxon>
        <taxon>Vibrionaceae</taxon>
        <taxon>Vibrio</taxon>
    </lineage>
</organism>
<dbReference type="InterPro" id="IPR016181">
    <property type="entry name" value="Acyl_CoA_acyltransferase"/>
</dbReference>
<dbReference type="NCBIfam" id="NF008072">
    <property type="entry name" value="PRK10809.1"/>
    <property type="match status" value="1"/>
</dbReference>
<keyword evidence="5" id="KW-0687">Ribonucleoprotein</keyword>
<dbReference type="InterPro" id="IPR051531">
    <property type="entry name" value="N-acetyltransferase"/>
</dbReference>
<name>A0ABS7YNF8_9VIBR</name>
<dbReference type="PROSITE" id="PS51186">
    <property type="entry name" value="GNAT"/>
    <property type="match status" value="1"/>
</dbReference>
<dbReference type="EC" id="2.3.1.267" evidence="5"/>
<gene>
    <name evidence="5" type="primary">rimJ</name>
    <name evidence="5" type="ORF">LDJ79_09785</name>
</gene>
<accession>A0ABS7YNF8</accession>
<comment type="similarity">
    <text evidence="3">Belongs to the acetyltransferase family. RimJ subfamily.</text>
</comment>
<evidence type="ECO:0000256" key="3">
    <source>
        <dbReference type="ARBA" id="ARBA00038502"/>
    </source>
</evidence>
<keyword evidence="1 5" id="KW-0808">Transferase</keyword>
<evidence type="ECO:0000256" key="1">
    <source>
        <dbReference type="ARBA" id="ARBA00022679"/>
    </source>
</evidence>
<dbReference type="EMBL" id="JAIWIU010000058">
    <property type="protein sequence ID" value="MCA2016401.1"/>
    <property type="molecule type" value="Genomic_DNA"/>
</dbReference>
<dbReference type="RefSeq" id="WP_225250441.1">
    <property type="nucleotide sequence ID" value="NZ_JAIWIU010000058.1"/>
</dbReference>
<evidence type="ECO:0000259" key="4">
    <source>
        <dbReference type="PROSITE" id="PS51186"/>
    </source>
</evidence>
<evidence type="ECO:0000313" key="6">
    <source>
        <dbReference type="Proteomes" id="UP001199044"/>
    </source>
</evidence>
<keyword evidence="2 5" id="KW-0012">Acyltransferase</keyword>
<comment type="caution">
    <text evidence="5">The sequence shown here is derived from an EMBL/GenBank/DDBJ whole genome shotgun (WGS) entry which is preliminary data.</text>
</comment>
<dbReference type="Gene3D" id="3.40.630.30">
    <property type="match status" value="1"/>
</dbReference>
<sequence length="191" mass="22162">MEITSTPTQVYERDGEIVLRSADLADAELICSYFVENRDFLKPWEPARDEEFYTHYGWYQRLTKLRELHKMMLGYYLLITEVESGKMLGTISFSNLVRFPMHSCTVGYSLAESAQGKGVMTKALKMACDYMFRIHNMHRVCACYMPHNGRSEAVLQRLGFEYEGMAKSYLLINGEWADHNMTALINPNWRG</sequence>
<feature type="domain" description="N-acetyltransferase" evidence="4">
    <location>
        <begin position="17"/>
        <end position="182"/>
    </location>
</feature>
<evidence type="ECO:0000313" key="5">
    <source>
        <dbReference type="EMBL" id="MCA2016401.1"/>
    </source>
</evidence>
<protein>
    <submittedName>
        <fullName evidence="5">Ribosomal protein S5-alanine N-acetyltransferase</fullName>
        <ecNumber evidence="5">2.3.1.267</ecNumber>
    </submittedName>
</protein>
<dbReference type="Proteomes" id="UP001199044">
    <property type="component" value="Unassembled WGS sequence"/>
</dbReference>
<keyword evidence="5" id="KW-0689">Ribosomal protein</keyword>
<keyword evidence="6" id="KW-1185">Reference proteome</keyword>
<dbReference type="GO" id="GO:0008999">
    <property type="term" value="F:protein-N-terminal-alanine acetyltransferase activity"/>
    <property type="evidence" value="ECO:0007669"/>
    <property type="project" value="UniProtKB-EC"/>
</dbReference>
<dbReference type="SUPFAM" id="SSF55729">
    <property type="entry name" value="Acyl-CoA N-acyltransferases (Nat)"/>
    <property type="match status" value="1"/>
</dbReference>
<dbReference type="PANTHER" id="PTHR43792">
    <property type="entry name" value="GNAT FAMILY, PUTATIVE (AFU_ORTHOLOGUE AFUA_3G00765)-RELATED-RELATED"/>
    <property type="match status" value="1"/>
</dbReference>
<reference evidence="6" key="1">
    <citation type="submission" date="2023-07" db="EMBL/GenBank/DDBJ databases">
        <title>Molecular identification of indigenous halophilic bacteria isolated from red sea cost, biodegradation of synthetic dyes and assessment of degraded metabolite toxicity.</title>
        <authorList>
            <person name="Chaieb K."/>
            <person name="Altayb H.N."/>
        </authorList>
    </citation>
    <scope>NUCLEOTIDE SEQUENCE [LARGE SCALE GENOMIC DNA]</scope>
    <source>
        <strain evidence="6">K20</strain>
    </source>
</reference>
<proteinExistence type="inferred from homology"/>
<dbReference type="GO" id="GO:0005840">
    <property type="term" value="C:ribosome"/>
    <property type="evidence" value="ECO:0007669"/>
    <property type="project" value="UniProtKB-KW"/>
</dbReference>
<evidence type="ECO:0000256" key="2">
    <source>
        <dbReference type="ARBA" id="ARBA00023315"/>
    </source>
</evidence>
<dbReference type="InterPro" id="IPR000182">
    <property type="entry name" value="GNAT_dom"/>
</dbReference>
<dbReference type="PANTHER" id="PTHR43792:SF8">
    <property type="entry name" value="[RIBOSOMAL PROTEIN US5]-ALANINE N-ACETYLTRANSFERASE"/>
    <property type="match status" value="1"/>
</dbReference>
<dbReference type="Pfam" id="PF13302">
    <property type="entry name" value="Acetyltransf_3"/>
    <property type="match status" value="1"/>
</dbReference>